<comment type="caution">
    <text evidence="1">The sequence shown here is derived from an EMBL/GenBank/DDBJ whole genome shotgun (WGS) entry which is preliminary data.</text>
</comment>
<organism evidence="1 2">
    <name type="scientific">Collinsella stercoris DSM 13279</name>
    <dbReference type="NCBI Taxonomy" id="445975"/>
    <lineage>
        <taxon>Bacteria</taxon>
        <taxon>Bacillati</taxon>
        <taxon>Actinomycetota</taxon>
        <taxon>Coriobacteriia</taxon>
        <taxon>Coriobacteriales</taxon>
        <taxon>Coriobacteriaceae</taxon>
        <taxon>Collinsella</taxon>
    </lineage>
</organism>
<dbReference type="PANTHER" id="PTHR30087">
    <property type="entry name" value="INNER MEMBRANE PROTEIN"/>
    <property type="match status" value="1"/>
</dbReference>
<dbReference type="eggNOG" id="COG1683">
    <property type="taxonomic scope" value="Bacteria"/>
</dbReference>
<dbReference type="InterPro" id="IPR007553">
    <property type="entry name" value="2-thiour_desulf"/>
</dbReference>
<sequence>MRFRTRGKDDNVKVVVSACLLGENCKYSGGNNRCDSLIERLSERSDIEVIPVCPEVAGGLPTPRPPAEIVDGEVVNNQGVSVDAEYRAGIAAEMERLTSMINTGEVAAAVLQSRSPSCGVHEVYDGTFTGRLIPGQGLFAEALAQAGVTLVDAADVE</sequence>
<keyword evidence="2" id="KW-1185">Reference proteome</keyword>
<name>B6GCJ9_9ACTN</name>
<dbReference type="Proteomes" id="UP000003560">
    <property type="component" value="Unassembled WGS sequence"/>
</dbReference>
<dbReference type="Pfam" id="PF04463">
    <property type="entry name" value="2-thiour_desulf"/>
    <property type="match status" value="1"/>
</dbReference>
<protein>
    <submittedName>
        <fullName evidence="1">Uncharacterized protein</fullName>
    </submittedName>
</protein>
<reference evidence="1 2" key="1">
    <citation type="submission" date="2008-10" db="EMBL/GenBank/DDBJ databases">
        <title>Draft genome sequence of Collinsella stercoris (DSM 13279).</title>
        <authorList>
            <person name="Sudarsanam P."/>
            <person name="Ley R."/>
            <person name="Guruge J."/>
            <person name="Turnbaugh P.J."/>
            <person name="Mahowald M."/>
            <person name="Liep D."/>
            <person name="Gordon J."/>
        </authorList>
    </citation>
    <scope>NUCLEOTIDE SEQUENCE [LARGE SCALE GENOMIC DNA]</scope>
    <source>
        <strain evidence="1 2">DSM 13279</strain>
    </source>
</reference>
<gene>
    <name evidence="1" type="ORF">COLSTE_01822</name>
</gene>
<evidence type="ECO:0000313" key="2">
    <source>
        <dbReference type="Proteomes" id="UP000003560"/>
    </source>
</evidence>
<evidence type="ECO:0000313" key="1">
    <source>
        <dbReference type="EMBL" id="EEA90030.1"/>
    </source>
</evidence>
<reference evidence="1 2" key="2">
    <citation type="submission" date="2008-10" db="EMBL/GenBank/DDBJ databases">
        <authorList>
            <person name="Fulton L."/>
            <person name="Clifton S."/>
            <person name="Fulton B."/>
            <person name="Xu J."/>
            <person name="Minx P."/>
            <person name="Pepin K.H."/>
            <person name="Johnson M."/>
            <person name="Thiruvilangam P."/>
            <person name="Bhonagiri V."/>
            <person name="Nash W.E."/>
            <person name="Mardis E.R."/>
            <person name="Wilson R.K."/>
        </authorList>
    </citation>
    <scope>NUCLEOTIDE SEQUENCE [LARGE SCALE GENOMIC DNA]</scope>
    <source>
        <strain evidence="1 2">DSM 13279</strain>
    </source>
</reference>
<accession>B6GCJ9</accession>
<dbReference type="STRING" id="445975.COLSTE_01822"/>
<dbReference type="HOGENOM" id="CLU_076318_1_1_11"/>
<dbReference type="EMBL" id="ABXJ01000105">
    <property type="protein sequence ID" value="EEA90030.1"/>
    <property type="molecule type" value="Genomic_DNA"/>
</dbReference>
<proteinExistence type="predicted"/>
<dbReference type="AlphaFoldDB" id="B6GCJ9"/>
<dbReference type="PANTHER" id="PTHR30087:SF1">
    <property type="entry name" value="HYPOTHETICAL CYTOSOLIC PROTEIN"/>
    <property type="match status" value="1"/>
</dbReference>